<dbReference type="EMBL" id="MSPT01000025">
    <property type="protein sequence ID" value="ONK25567.1"/>
    <property type="molecule type" value="Genomic_DNA"/>
</dbReference>
<reference evidence="6 7" key="1">
    <citation type="submission" date="2016-12" db="EMBL/GenBank/DDBJ databases">
        <authorList>
            <person name="Gulvik C.A."/>
        </authorList>
    </citation>
    <scope>NUCLEOTIDE SEQUENCE [LARGE SCALE GENOMIC DNA]</scope>
    <source>
        <strain evidence="5 7">12-5202</strain>
        <strain evidence="4 6">12-5291</strain>
    </source>
</reference>
<dbReference type="PROSITE" id="PS51462">
    <property type="entry name" value="NUDIX"/>
    <property type="match status" value="1"/>
</dbReference>
<dbReference type="InterPro" id="IPR000086">
    <property type="entry name" value="NUDIX_hydrolase_dom"/>
</dbReference>
<keyword evidence="7" id="KW-1185">Reference proteome</keyword>
<dbReference type="Proteomes" id="UP000188946">
    <property type="component" value="Unassembled WGS sequence"/>
</dbReference>
<name>A0AB36JMY5_9STRE</name>
<gene>
    <name evidence="5" type="ORF">BVE84_09545</name>
    <name evidence="4" type="ORF">BVE86_09965</name>
</gene>
<evidence type="ECO:0000313" key="5">
    <source>
        <dbReference type="EMBL" id="ONK26224.1"/>
    </source>
</evidence>
<dbReference type="PANTHER" id="PTHR43046">
    <property type="entry name" value="GDP-MANNOSE MANNOSYL HYDROLASE"/>
    <property type="match status" value="1"/>
</dbReference>
<keyword evidence="2" id="KW-0378">Hydrolase</keyword>
<evidence type="ECO:0000256" key="2">
    <source>
        <dbReference type="ARBA" id="ARBA00022801"/>
    </source>
</evidence>
<dbReference type="InterPro" id="IPR020084">
    <property type="entry name" value="NUDIX_hydrolase_CS"/>
</dbReference>
<dbReference type="CDD" id="cd04688">
    <property type="entry name" value="NUDIX_Hydrolase"/>
    <property type="match status" value="1"/>
</dbReference>
<proteinExistence type="predicted"/>
<dbReference type="AlphaFoldDB" id="A0AB36JMY5"/>
<accession>A0AB36JMY5</accession>
<evidence type="ECO:0000313" key="6">
    <source>
        <dbReference type="Proteomes" id="UP000188600"/>
    </source>
</evidence>
<dbReference type="SUPFAM" id="SSF55811">
    <property type="entry name" value="Nudix"/>
    <property type="match status" value="1"/>
</dbReference>
<dbReference type="EMBL" id="MSPR01000024">
    <property type="protein sequence ID" value="ONK26224.1"/>
    <property type="molecule type" value="Genomic_DNA"/>
</dbReference>
<evidence type="ECO:0000259" key="3">
    <source>
        <dbReference type="PROSITE" id="PS51462"/>
    </source>
</evidence>
<dbReference type="GO" id="GO:0016787">
    <property type="term" value="F:hydrolase activity"/>
    <property type="evidence" value="ECO:0007669"/>
    <property type="project" value="UniProtKB-KW"/>
</dbReference>
<feature type="domain" description="Nudix hydrolase" evidence="3">
    <location>
        <begin position="11"/>
        <end position="139"/>
    </location>
</feature>
<dbReference type="PROSITE" id="PS00893">
    <property type="entry name" value="NUDIX_BOX"/>
    <property type="match status" value="1"/>
</dbReference>
<organism evidence="4 6">
    <name type="scientific">Streptococcus azizii</name>
    <dbReference type="NCBI Taxonomy" id="1579424"/>
    <lineage>
        <taxon>Bacteria</taxon>
        <taxon>Bacillati</taxon>
        <taxon>Bacillota</taxon>
        <taxon>Bacilli</taxon>
        <taxon>Lactobacillales</taxon>
        <taxon>Streptococcaceae</taxon>
        <taxon>Streptococcus</taxon>
    </lineage>
</organism>
<dbReference type="RefSeq" id="WP_076996779.1">
    <property type="nucleotide sequence ID" value="NZ_MSPR01000024.1"/>
</dbReference>
<dbReference type="Pfam" id="PF00293">
    <property type="entry name" value="NUDIX"/>
    <property type="match status" value="1"/>
</dbReference>
<dbReference type="PANTHER" id="PTHR43046:SF14">
    <property type="entry name" value="MUTT_NUDIX FAMILY PROTEIN"/>
    <property type="match status" value="1"/>
</dbReference>
<sequence length="150" mass="17445">MDFRVITEDGRYGVRVTAIIIKEGKLLTYKVDHQNHLVGGAMQVGEASYDAVSREVKEELGLACAVQDLMYVVENRFDYQGELHHMVEFHYKVELFGDVPSTTMDEHAFECEWIPLEELPSYDLRPKFLKDSLQKWDGRIQHIVIQLEKE</sequence>
<evidence type="ECO:0000313" key="7">
    <source>
        <dbReference type="Proteomes" id="UP000188946"/>
    </source>
</evidence>
<protein>
    <recommendedName>
        <fullName evidence="3">Nudix hydrolase domain-containing protein</fullName>
    </recommendedName>
</protein>
<dbReference type="InterPro" id="IPR015797">
    <property type="entry name" value="NUDIX_hydrolase-like_dom_sf"/>
</dbReference>
<evidence type="ECO:0000256" key="1">
    <source>
        <dbReference type="ARBA" id="ARBA00001946"/>
    </source>
</evidence>
<comment type="cofactor">
    <cofactor evidence="1">
        <name>Mg(2+)</name>
        <dbReference type="ChEBI" id="CHEBI:18420"/>
    </cofactor>
</comment>
<dbReference type="Proteomes" id="UP000188600">
    <property type="component" value="Unassembled WGS sequence"/>
</dbReference>
<evidence type="ECO:0000313" key="4">
    <source>
        <dbReference type="EMBL" id="ONK25567.1"/>
    </source>
</evidence>
<comment type="caution">
    <text evidence="4">The sequence shown here is derived from an EMBL/GenBank/DDBJ whole genome shotgun (WGS) entry which is preliminary data.</text>
</comment>
<dbReference type="Gene3D" id="3.90.79.10">
    <property type="entry name" value="Nucleoside Triphosphate Pyrophosphohydrolase"/>
    <property type="match status" value="1"/>
</dbReference>